<keyword evidence="3" id="KW-1185">Reference proteome</keyword>
<dbReference type="PANTHER" id="PTHR30203">
    <property type="entry name" value="OUTER MEMBRANE CATION EFFLUX PROTEIN"/>
    <property type="match status" value="1"/>
</dbReference>
<dbReference type="Proteomes" id="UP001198862">
    <property type="component" value="Unassembled WGS sequence"/>
</dbReference>
<name>A0ABS8KWX6_9HYPH</name>
<dbReference type="Gene3D" id="1.20.1600.10">
    <property type="entry name" value="Outer membrane efflux proteins (OEP)"/>
    <property type="match status" value="1"/>
</dbReference>
<evidence type="ECO:0000313" key="2">
    <source>
        <dbReference type="EMBL" id="MCC8430598.1"/>
    </source>
</evidence>
<dbReference type="SUPFAM" id="SSF56954">
    <property type="entry name" value="Outer membrane efflux proteins (OEP)"/>
    <property type="match status" value="1"/>
</dbReference>
<comment type="caution">
    <text evidence="2">The sequence shown here is derived from an EMBL/GenBank/DDBJ whole genome shotgun (WGS) entry which is preliminary data.</text>
</comment>
<dbReference type="InterPro" id="IPR010131">
    <property type="entry name" value="MdtP/NodT-like"/>
</dbReference>
<keyword evidence="1" id="KW-0732">Signal</keyword>
<dbReference type="EMBL" id="JAJISD010000007">
    <property type="protein sequence ID" value="MCC8430598.1"/>
    <property type="molecule type" value="Genomic_DNA"/>
</dbReference>
<dbReference type="RefSeq" id="WP_230551757.1">
    <property type="nucleotide sequence ID" value="NZ_JAJISD010000007.1"/>
</dbReference>
<reference evidence="2 3" key="1">
    <citation type="submission" date="2021-11" db="EMBL/GenBank/DDBJ databases">
        <authorList>
            <person name="Lee D.-H."/>
            <person name="Kim S.-B."/>
        </authorList>
    </citation>
    <scope>NUCLEOTIDE SEQUENCE [LARGE SCALE GENOMIC DNA]</scope>
    <source>
        <strain evidence="2 3">KCTC 52223</strain>
    </source>
</reference>
<proteinExistence type="predicted"/>
<sequence length="482" mass="51529">MIRSPAIVLLLVGLLPGCASFSPDGGMSEVARGVGRETGPGVGKNVVKITSVEQAQQAKEQVAALLAAPLSADAAVQVALLNNRDLQAAYNDLGISEAAYVQASLPPNPGISLMNIGGTGVANFELRMIGDILSLFTLPRRTAIAADQFARARQQAVAATLTLATDTRRAYIRAVAAQQQVGFLDQARSTVDAAVRLNMQLGQAGGGDQLDQAELAAFYAELSARMAQARLTARRERETLIRLMGLWGGDTSFSLPAELPPLPGEPESKAAVEVEAINRRVDLTLARYDVAALAKSLSLTEATRYVSMLQLAGIYNNESPNMLTNSNTAINRGGAQLDLQLPIFDTGEARTRTAQETYMRALNRLAAKAVNARSEARIAYDTYRGTYDIARFWRDRVLPLRQTVSREVSLRYTNGVLASEGLRVDLFRFFVDARVRIGATASALDARRDFYLAAADLQAALSIGAGGSAASEPAASISIPMQ</sequence>
<dbReference type="PANTHER" id="PTHR30203:SF24">
    <property type="entry name" value="BLR4935 PROTEIN"/>
    <property type="match status" value="1"/>
</dbReference>
<gene>
    <name evidence="2" type="ORF">LJ725_16620</name>
</gene>
<evidence type="ECO:0000313" key="3">
    <source>
        <dbReference type="Proteomes" id="UP001198862"/>
    </source>
</evidence>
<organism evidence="2 3">
    <name type="scientific">Reyranella aquatilis</name>
    <dbReference type="NCBI Taxonomy" id="2035356"/>
    <lineage>
        <taxon>Bacteria</taxon>
        <taxon>Pseudomonadati</taxon>
        <taxon>Pseudomonadota</taxon>
        <taxon>Alphaproteobacteria</taxon>
        <taxon>Hyphomicrobiales</taxon>
        <taxon>Reyranellaceae</taxon>
        <taxon>Reyranella</taxon>
    </lineage>
</organism>
<evidence type="ECO:0000256" key="1">
    <source>
        <dbReference type="SAM" id="SignalP"/>
    </source>
</evidence>
<feature type="chain" id="PRO_5046387278" evidence="1">
    <location>
        <begin position="22"/>
        <end position="482"/>
    </location>
</feature>
<accession>A0ABS8KWX6</accession>
<feature type="signal peptide" evidence="1">
    <location>
        <begin position="1"/>
        <end position="21"/>
    </location>
</feature>
<protein>
    <submittedName>
        <fullName evidence="2">TolC family protein</fullName>
    </submittedName>
</protein>